<feature type="domain" description="Retroviral polymerase SH3-like" evidence="3">
    <location>
        <begin position="138"/>
        <end position="187"/>
    </location>
</feature>
<evidence type="ECO:0000259" key="3">
    <source>
        <dbReference type="Pfam" id="PF25597"/>
    </source>
</evidence>
<feature type="compositionally biased region" description="Polar residues" evidence="2">
    <location>
        <begin position="101"/>
        <end position="113"/>
    </location>
</feature>
<dbReference type="Pfam" id="PF25597">
    <property type="entry name" value="SH3_retrovirus"/>
    <property type="match status" value="1"/>
</dbReference>
<evidence type="ECO:0000256" key="2">
    <source>
        <dbReference type="SAM" id="MobiDB-lite"/>
    </source>
</evidence>
<dbReference type="Proteomes" id="UP001151760">
    <property type="component" value="Unassembled WGS sequence"/>
</dbReference>
<dbReference type="EMBL" id="BQNB010017189">
    <property type="protein sequence ID" value="GJT60314.1"/>
    <property type="molecule type" value="Genomic_DNA"/>
</dbReference>
<sequence length="269" mass="30309">MEFFIINDLQAQLKAKNVLIDKLKKHIANLKGKNVVESAATKDNSNVVTPKVYKLDLQPFSHKLLKNKEAHVDYLKHTQENVDILREIVEQARELRPLDRVSSSTKASGSKPKSNTKKDSITQTSSSNKKKNKVEDHPSEDLGKLKPKADIGIFVGYAPAKKAYRIYNKRTRKIMETIHVTFDELTVITSEQFSLRPAPQLMTHETLSSGLMPNPIPQTPYFPPIKNDWDILFQPMFDDLFNPPSSVVSPLQADVTPRPVDPAGSLIID</sequence>
<keyword evidence="5" id="KW-1185">Reference proteome</keyword>
<organism evidence="4 5">
    <name type="scientific">Tanacetum coccineum</name>
    <dbReference type="NCBI Taxonomy" id="301880"/>
    <lineage>
        <taxon>Eukaryota</taxon>
        <taxon>Viridiplantae</taxon>
        <taxon>Streptophyta</taxon>
        <taxon>Embryophyta</taxon>
        <taxon>Tracheophyta</taxon>
        <taxon>Spermatophyta</taxon>
        <taxon>Magnoliopsida</taxon>
        <taxon>eudicotyledons</taxon>
        <taxon>Gunneridae</taxon>
        <taxon>Pentapetalae</taxon>
        <taxon>asterids</taxon>
        <taxon>campanulids</taxon>
        <taxon>Asterales</taxon>
        <taxon>Asteraceae</taxon>
        <taxon>Asteroideae</taxon>
        <taxon>Anthemideae</taxon>
        <taxon>Anthemidinae</taxon>
        <taxon>Tanacetum</taxon>
    </lineage>
</organism>
<dbReference type="InterPro" id="IPR057670">
    <property type="entry name" value="SH3_retrovirus"/>
</dbReference>
<comment type="caution">
    <text evidence="4">The sequence shown here is derived from an EMBL/GenBank/DDBJ whole genome shotgun (WGS) entry which is preliminary data.</text>
</comment>
<keyword evidence="1" id="KW-0175">Coiled coil</keyword>
<reference evidence="4" key="2">
    <citation type="submission" date="2022-01" db="EMBL/GenBank/DDBJ databases">
        <authorList>
            <person name="Yamashiro T."/>
            <person name="Shiraishi A."/>
            <person name="Satake H."/>
            <person name="Nakayama K."/>
        </authorList>
    </citation>
    <scope>NUCLEOTIDE SEQUENCE</scope>
</reference>
<feature type="coiled-coil region" evidence="1">
    <location>
        <begin position="6"/>
        <end position="33"/>
    </location>
</feature>
<accession>A0ABQ5FAV8</accession>
<proteinExistence type="predicted"/>
<evidence type="ECO:0000313" key="4">
    <source>
        <dbReference type="EMBL" id="GJT60314.1"/>
    </source>
</evidence>
<reference evidence="4" key="1">
    <citation type="journal article" date="2022" name="Int. J. Mol. Sci.">
        <title>Draft Genome of Tanacetum Coccineum: Genomic Comparison of Closely Related Tanacetum-Family Plants.</title>
        <authorList>
            <person name="Yamashiro T."/>
            <person name="Shiraishi A."/>
            <person name="Nakayama K."/>
            <person name="Satake H."/>
        </authorList>
    </citation>
    <scope>NUCLEOTIDE SEQUENCE</scope>
</reference>
<name>A0ABQ5FAV8_9ASTR</name>
<evidence type="ECO:0000256" key="1">
    <source>
        <dbReference type="SAM" id="Coils"/>
    </source>
</evidence>
<feature type="region of interest" description="Disordered" evidence="2">
    <location>
        <begin position="99"/>
        <end position="143"/>
    </location>
</feature>
<gene>
    <name evidence="4" type="ORF">Tco_1003847</name>
</gene>
<evidence type="ECO:0000313" key="5">
    <source>
        <dbReference type="Proteomes" id="UP001151760"/>
    </source>
</evidence>
<protein>
    <recommendedName>
        <fullName evidence="3">Retroviral polymerase SH3-like domain-containing protein</fullName>
    </recommendedName>
</protein>
<feature type="compositionally biased region" description="Basic and acidic residues" evidence="2">
    <location>
        <begin position="133"/>
        <end position="143"/>
    </location>
</feature>